<dbReference type="InterPro" id="IPR020472">
    <property type="entry name" value="WD40_PAC1"/>
</dbReference>
<evidence type="ECO:0000313" key="6">
    <source>
        <dbReference type="EMBL" id="CAB3371656.1"/>
    </source>
</evidence>
<accession>A0A8S1CPI7</accession>
<dbReference type="PANTHER" id="PTHR19871:SF28">
    <property type="entry name" value="AAA+ ATPASE DOMAIN-CONTAINING PROTEIN"/>
    <property type="match status" value="1"/>
</dbReference>
<keyword evidence="2" id="KW-0677">Repeat</keyword>
<feature type="repeat" description="WD" evidence="3">
    <location>
        <begin position="1222"/>
        <end position="1263"/>
    </location>
</feature>
<sequence length="1599" mass="175709">MELAQKILNGEQNEAPPWPVSLILKAFISSTGADFEEERRNLLEQVGPEIQSEFDSVGLEVQLVDTFYCSETASDPWSCQQFLDEVSRCSRVSRGCFFIVLVGETLGELMVPTRLAADEFEAVCAAAGDDNLLSWCYARDDTAAGEFVLQQPQSRQEVHEWIERDLPKLRQLFKKAAARLPPGNKGPGRLPDLITRTLVEAQLQHALVESPNGANIIAVLRKWDNLKESSSKCSELYKDFDVATCDRLNVIREFIEANLPAENVFKISAPWCSRGADPDDEPFEKYLNQFRDSLTARLQELVSGDLDNQPDPLNGRSKATQDVLHEASCHLSIWRQHLDQMEPEHAAEMRESGLLAQIKGNFETALRERHGPLLLHGSLGSGKSCVLSFVTQEARGWFHGRPLARIIRFSGATPRSAYGLELLRNVCQHLSLILGVDTIPKDCSFDPLYVNNWFGTLVRRAGEAWQDGGSTILFVIDDLHRLQPLDSDIVAPLSWLPVSLPPGVLVLAATSTHPELLKFTPLQKERLRAADCYLSLTNEPSFLATALNGSDNIEQAVSKVFEDAENVLGRAIIERFSSLLACSEFGLTEMELLELMLPASHANGTPALMEEGHCNFASLCALRSILGLLLREIYLSGKLLLRWRHVSMAEVARARYISSNEKAKSTHMELANLFFSEFQQEESQKSQSEGGDKEQTLQLVGEDVTYSARHVEEAWLHLLKAGDPERLKKLTVCNFDFLLAAVQTVSVSYLRCVLEHVRCYLLDSHLELVYYTIRKSCDTITRDPLQLAAQIISWLANERHGTLIKSLVTSAMAWCDGFSEPLLVPLTGWLQAPLPSQIKSVTVPTGVKLAQPSATGQHVVLVGPNSCEAQLWHVMSGTLVYTFTGHKGPIHCIAMTAQELLTGGEDLSVVVWDLKSKTQRLKITEHIAPILSIAATASLVASSGEDSTVIVSQMSNGEVKGRIDHHRGPVSSLAITASGDVLISGSTDATICLWSLDDLTLLNSVSLVSPVKMISVSPDSVFLLAACDNNQLYLHALATGSEVHCLRGQKADVQSISVARDNCRAIVGGSDGRVYSFDMKSGRLIRILAGHGAAVTSLCTSKDDNFLSSAGGNKITFWSFRPEDECHTELAAKASSKKQEHTAAIMCAAISRDGVLAVTGSQDCSINVWQLISHDLQCTLHGHTAPITCVAVSPNGLFAVSGAEDHTCRVWGLTVSVAVCCFLGHQGIISDMAVASDSRRVVSSDRHGLMFVWLADSGQVMQKFSILGQRLSISNSMKHVVCSSPGENCLRIWTMGREDERYTVSHSEEITCFALTNDSQHVITGSKDMSLKVWQLAGGKLAQVLVGHTDHVTCIAANKDLVVSGSRDANLIVWDIKTGSDLHTLTSHLSYVTCVQISADGTLAVSGSEDRSLVVWDLMLGRARCTLSLNLPVVALYMSCDAARIVVQLLDCSRLPIVCLHNTPAAFVPPVNYTPAKEPEDLRPASGAVPKRPMRRLLKKEVSLDTYTWQKKYGHLTSKAMFAAIDERLKRRFSVSASMEEIPQTVGPEQAALAQSQHFEDLEALWNKKSPPRRRQMVKQNSLISRRESSDGGMSDERE</sequence>
<dbReference type="Pfam" id="PF00400">
    <property type="entry name" value="WD40"/>
    <property type="match status" value="8"/>
</dbReference>
<dbReference type="Proteomes" id="UP000494165">
    <property type="component" value="Unassembled WGS sequence"/>
</dbReference>
<dbReference type="CDD" id="cd00200">
    <property type="entry name" value="WD40"/>
    <property type="match status" value="2"/>
</dbReference>
<feature type="repeat" description="WD" evidence="3">
    <location>
        <begin position="1180"/>
        <end position="1213"/>
    </location>
</feature>
<dbReference type="Pfam" id="PF25469">
    <property type="entry name" value="WHD_NWD1"/>
    <property type="match status" value="1"/>
</dbReference>
<comment type="caution">
    <text evidence="6">The sequence shown here is derived from an EMBL/GenBank/DDBJ whole genome shotgun (WGS) entry which is preliminary data.</text>
</comment>
<dbReference type="PANTHER" id="PTHR19871">
    <property type="entry name" value="BETA TRANSDUCIN-RELATED PROTEIN"/>
    <property type="match status" value="1"/>
</dbReference>
<feature type="repeat" description="WD" evidence="3">
    <location>
        <begin position="1345"/>
        <end position="1384"/>
    </location>
</feature>
<feature type="domain" description="NWD1/2-like winged helix-turn-helix" evidence="5">
    <location>
        <begin position="547"/>
        <end position="662"/>
    </location>
</feature>
<dbReference type="PROSITE" id="PS00678">
    <property type="entry name" value="WD_REPEATS_1"/>
    <property type="match status" value="3"/>
</dbReference>
<evidence type="ECO:0000256" key="4">
    <source>
        <dbReference type="SAM" id="MobiDB-lite"/>
    </source>
</evidence>
<dbReference type="PRINTS" id="PR00320">
    <property type="entry name" value="GPROTEINBRPT"/>
</dbReference>
<dbReference type="SMART" id="SM00320">
    <property type="entry name" value="WD40"/>
    <property type="match status" value="12"/>
</dbReference>
<dbReference type="InterPro" id="IPR015943">
    <property type="entry name" value="WD40/YVTN_repeat-like_dom_sf"/>
</dbReference>
<dbReference type="SUPFAM" id="SSF50998">
    <property type="entry name" value="Quinoprotein alcohol dehydrogenase-like"/>
    <property type="match status" value="2"/>
</dbReference>
<evidence type="ECO:0000256" key="3">
    <source>
        <dbReference type="PROSITE-ProRule" id="PRU00221"/>
    </source>
</evidence>
<dbReference type="PROSITE" id="PS50294">
    <property type="entry name" value="WD_REPEATS_REGION"/>
    <property type="match status" value="7"/>
</dbReference>
<dbReference type="InterPro" id="IPR036322">
    <property type="entry name" value="WD40_repeat_dom_sf"/>
</dbReference>
<dbReference type="PROSITE" id="PS50082">
    <property type="entry name" value="WD_REPEATS_2"/>
    <property type="match status" value="8"/>
</dbReference>
<feature type="repeat" description="WD" evidence="3">
    <location>
        <begin position="1385"/>
        <end position="1418"/>
    </location>
</feature>
<gene>
    <name evidence="6" type="ORF">CLODIP_2_CD01616</name>
</gene>
<evidence type="ECO:0000256" key="1">
    <source>
        <dbReference type="ARBA" id="ARBA00022574"/>
    </source>
</evidence>
<proteinExistence type="predicted"/>
<keyword evidence="7" id="KW-1185">Reference proteome</keyword>
<dbReference type="InterPro" id="IPR001680">
    <property type="entry name" value="WD40_rpt"/>
</dbReference>
<organism evidence="6 7">
    <name type="scientific">Cloeon dipterum</name>
    <dbReference type="NCBI Taxonomy" id="197152"/>
    <lineage>
        <taxon>Eukaryota</taxon>
        <taxon>Metazoa</taxon>
        <taxon>Ecdysozoa</taxon>
        <taxon>Arthropoda</taxon>
        <taxon>Hexapoda</taxon>
        <taxon>Insecta</taxon>
        <taxon>Pterygota</taxon>
        <taxon>Palaeoptera</taxon>
        <taxon>Ephemeroptera</taxon>
        <taxon>Pisciforma</taxon>
        <taxon>Baetidae</taxon>
        <taxon>Cloeon</taxon>
    </lineage>
</organism>
<dbReference type="OrthoDB" id="9990676at2759"/>
<feature type="repeat" description="WD" evidence="3">
    <location>
        <begin position="963"/>
        <end position="1004"/>
    </location>
</feature>
<dbReference type="InterPro" id="IPR027417">
    <property type="entry name" value="P-loop_NTPase"/>
</dbReference>
<dbReference type="InterPro" id="IPR011047">
    <property type="entry name" value="Quinoprotein_ADH-like_sf"/>
</dbReference>
<keyword evidence="1 3" id="KW-0853">WD repeat</keyword>
<feature type="compositionally biased region" description="Basic and acidic residues" evidence="4">
    <location>
        <begin position="1585"/>
        <end position="1599"/>
    </location>
</feature>
<dbReference type="InterPro" id="IPR057588">
    <property type="entry name" value="NWD1/2-like_WH"/>
</dbReference>
<protein>
    <recommendedName>
        <fullName evidence="5">NWD1/2-like winged helix-turn-helix domain-containing protein</fullName>
    </recommendedName>
</protein>
<feature type="region of interest" description="Disordered" evidence="4">
    <location>
        <begin position="1565"/>
        <end position="1599"/>
    </location>
</feature>
<feature type="repeat" description="WD" evidence="3">
    <location>
        <begin position="1138"/>
        <end position="1171"/>
    </location>
</feature>
<evidence type="ECO:0000259" key="5">
    <source>
        <dbReference type="Pfam" id="PF25469"/>
    </source>
</evidence>
<feature type="repeat" description="WD" evidence="3">
    <location>
        <begin position="883"/>
        <end position="922"/>
    </location>
</feature>
<dbReference type="EMBL" id="CADEPI010000063">
    <property type="protein sequence ID" value="CAB3371656.1"/>
    <property type="molecule type" value="Genomic_DNA"/>
</dbReference>
<dbReference type="InterPro" id="IPR019775">
    <property type="entry name" value="WD40_repeat_CS"/>
</dbReference>
<dbReference type="SUPFAM" id="SSF50978">
    <property type="entry name" value="WD40 repeat-like"/>
    <property type="match status" value="1"/>
</dbReference>
<dbReference type="Gene3D" id="3.40.50.300">
    <property type="entry name" value="P-loop containing nucleotide triphosphate hydrolases"/>
    <property type="match status" value="1"/>
</dbReference>
<dbReference type="SUPFAM" id="SSF52540">
    <property type="entry name" value="P-loop containing nucleoside triphosphate hydrolases"/>
    <property type="match status" value="1"/>
</dbReference>
<feature type="repeat" description="WD" evidence="3">
    <location>
        <begin position="1303"/>
        <end position="1344"/>
    </location>
</feature>
<evidence type="ECO:0000256" key="2">
    <source>
        <dbReference type="ARBA" id="ARBA00022737"/>
    </source>
</evidence>
<evidence type="ECO:0000313" key="7">
    <source>
        <dbReference type="Proteomes" id="UP000494165"/>
    </source>
</evidence>
<dbReference type="InterPro" id="IPR052752">
    <property type="entry name" value="NACHT-WD_repeat"/>
</dbReference>
<reference evidence="6 7" key="1">
    <citation type="submission" date="2020-04" db="EMBL/GenBank/DDBJ databases">
        <authorList>
            <person name="Alioto T."/>
            <person name="Alioto T."/>
            <person name="Gomez Garrido J."/>
        </authorList>
    </citation>
    <scope>NUCLEOTIDE SEQUENCE [LARGE SCALE GENOMIC DNA]</scope>
</reference>
<dbReference type="Gene3D" id="2.130.10.10">
    <property type="entry name" value="YVTN repeat-like/Quinoprotein amine dehydrogenase"/>
    <property type="match status" value="4"/>
</dbReference>
<name>A0A8S1CPI7_9INSE</name>